<sequence length="248" mass="28776">MNLKIKEIADLTGVTVRTLHYYDEIGLLKPGVVTETGYRLYNEDNLELLQQILFFRELDFPLIEIKEIVTSPFFDKAKALQKHRELLLKKRERLNNLINLTEKTLKGESTMSFKEFDMTEIEESMKEYAEEVQERWGNTQAYAQSRKRTSSYNKEQWAQIDAEVKGIFRTFADLSSQGLSPGSEQAQAAVKSWQNCISNHFYTCGDEMLASLGMMYTEDERFRKNLDEFGDGTAQFMSKSIEIYCTGR</sequence>
<accession>A0A4R1QNR1</accession>
<dbReference type="Pfam" id="PF07739">
    <property type="entry name" value="TipAS"/>
    <property type="match status" value="1"/>
</dbReference>
<evidence type="ECO:0000256" key="2">
    <source>
        <dbReference type="ARBA" id="ARBA00023125"/>
    </source>
</evidence>
<dbReference type="PROSITE" id="PS50937">
    <property type="entry name" value="HTH_MERR_2"/>
    <property type="match status" value="1"/>
</dbReference>
<evidence type="ECO:0000313" key="7">
    <source>
        <dbReference type="EMBL" id="TCL54603.1"/>
    </source>
</evidence>
<dbReference type="STRING" id="1469948.GCA_000732725_03299"/>
<evidence type="ECO:0000256" key="3">
    <source>
        <dbReference type="ARBA" id="ARBA00023159"/>
    </source>
</evidence>
<proteinExistence type="predicted"/>
<feature type="domain" description="HTH merR-type" evidence="6">
    <location>
        <begin position="2"/>
        <end position="71"/>
    </location>
</feature>
<comment type="caution">
    <text evidence="7">The sequence shown here is derived from an EMBL/GenBank/DDBJ whole genome shotgun (WGS) entry which is preliminary data.</text>
</comment>
<keyword evidence="3" id="KW-0010">Activator</keyword>
<keyword evidence="5" id="KW-0175">Coiled coil</keyword>
<dbReference type="InterPro" id="IPR012925">
    <property type="entry name" value="TipAS_dom"/>
</dbReference>
<dbReference type="Gene3D" id="1.10.1660.10">
    <property type="match status" value="1"/>
</dbReference>
<evidence type="ECO:0000313" key="8">
    <source>
        <dbReference type="Proteomes" id="UP000295718"/>
    </source>
</evidence>
<organism evidence="7 8">
    <name type="scientific">Kineothrix alysoides</name>
    <dbReference type="NCBI Taxonomy" id="1469948"/>
    <lineage>
        <taxon>Bacteria</taxon>
        <taxon>Bacillati</taxon>
        <taxon>Bacillota</taxon>
        <taxon>Clostridia</taxon>
        <taxon>Lachnospirales</taxon>
        <taxon>Lachnospiraceae</taxon>
        <taxon>Kineothrix</taxon>
    </lineage>
</organism>
<feature type="coiled-coil region" evidence="5">
    <location>
        <begin position="77"/>
        <end position="104"/>
    </location>
</feature>
<keyword evidence="1" id="KW-0805">Transcription regulation</keyword>
<dbReference type="SUPFAM" id="SSF46955">
    <property type="entry name" value="Putative DNA-binding domain"/>
    <property type="match status" value="1"/>
</dbReference>
<dbReference type="Pfam" id="PF13411">
    <property type="entry name" value="MerR_1"/>
    <property type="match status" value="1"/>
</dbReference>
<evidence type="ECO:0000256" key="1">
    <source>
        <dbReference type="ARBA" id="ARBA00023015"/>
    </source>
</evidence>
<dbReference type="OrthoDB" id="9814833at2"/>
<dbReference type="InterPro" id="IPR009061">
    <property type="entry name" value="DNA-bd_dom_put_sf"/>
</dbReference>
<reference evidence="7 8" key="1">
    <citation type="submission" date="2019-03" db="EMBL/GenBank/DDBJ databases">
        <title>Genomic Encyclopedia of Type Strains, Phase IV (KMG-IV): sequencing the most valuable type-strain genomes for metagenomic binning, comparative biology and taxonomic classification.</title>
        <authorList>
            <person name="Goeker M."/>
        </authorList>
    </citation>
    <scope>NUCLEOTIDE SEQUENCE [LARGE SCALE GENOMIC DNA]</scope>
    <source>
        <strain evidence="7 8">DSM 100556</strain>
    </source>
</reference>
<dbReference type="CDD" id="cd01106">
    <property type="entry name" value="HTH_TipAL-Mta"/>
    <property type="match status" value="1"/>
</dbReference>
<name>A0A4R1QNR1_9FIRM</name>
<dbReference type="Gene3D" id="1.10.490.50">
    <property type="entry name" value="Antibiotic binding domain of TipA-like multidrug resistance regulators"/>
    <property type="match status" value="1"/>
</dbReference>
<protein>
    <submittedName>
        <fullName evidence="7">MerR family transcriptional regulator</fullName>
    </submittedName>
</protein>
<keyword evidence="8" id="KW-1185">Reference proteome</keyword>
<keyword evidence="4" id="KW-0804">Transcription</keyword>
<dbReference type="PANTHER" id="PTHR30204:SF90">
    <property type="entry name" value="HTH-TYPE TRANSCRIPTIONAL ACTIVATOR MTA"/>
    <property type="match status" value="1"/>
</dbReference>
<keyword evidence="2" id="KW-0238">DNA-binding</keyword>
<dbReference type="Proteomes" id="UP000295718">
    <property type="component" value="Unassembled WGS sequence"/>
</dbReference>
<evidence type="ECO:0000259" key="6">
    <source>
        <dbReference type="PROSITE" id="PS50937"/>
    </source>
</evidence>
<gene>
    <name evidence="7" type="ORF">EDD76_11926</name>
</gene>
<dbReference type="RefSeq" id="WP_031391933.1">
    <property type="nucleotide sequence ID" value="NZ_JPNB01000002.1"/>
</dbReference>
<dbReference type="GO" id="GO:0003700">
    <property type="term" value="F:DNA-binding transcription factor activity"/>
    <property type="evidence" value="ECO:0007669"/>
    <property type="project" value="InterPro"/>
</dbReference>
<dbReference type="GO" id="GO:0003677">
    <property type="term" value="F:DNA binding"/>
    <property type="evidence" value="ECO:0007669"/>
    <property type="project" value="UniProtKB-KW"/>
</dbReference>
<evidence type="ECO:0000256" key="5">
    <source>
        <dbReference type="SAM" id="Coils"/>
    </source>
</evidence>
<dbReference type="SMART" id="SM00422">
    <property type="entry name" value="HTH_MERR"/>
    <property type="match status" value="1"/>
</dbReference>
<dbReference type="InterPro" id="IPR047057">
    <property type="entry name" value="MerR_fam"/>
</dbReference>
<dbReference type="InterPro" id="IPR000551">
    <property type="entry name" value="MerR-type_HTH_dom"/>
</dbReference>
<dbReference type="EMBL" id="SLUO01000019">
    <property type="protein sequence ID" value="TCL54603.1"/>
    <property type="molecule type" value="Genomic_DNA"/>
</dbReference>
<evidence type="ECO:0000256" key="4">
    <source>
        <dbReference type="ARBA" id="ARBA00023163"/>
    </source>
</evidence>
<dbReference type="InterPro" id="IPR036244">
    <property type="entry name" value="TipA-like_antibiotic-bd"/>
</dbReference>
<dbReference type="PANTHER" id="PTHR30204">
    <property type="entry name" value="REDOX-CYCLING DRUG-SENSING TRANSCRIPTIONAL ACTIVATOR SOXR"/>
    <property type="match status" value="1"/>
</dbReference>
<dbReference type="AlphaFoldDB" id="A0A4R1QNR1"/>
<dbReference type="SUPFAM" id="SSF89082">
    <property type="entry name" value="Antibiotic binding domain of TipA-like multidrug resistance regulators"/>
    <property type="match status" value="1"/>
</dbReference>